<keyword evidence="2" id="KW-1185">Reference proteome</keyword>
<gene>
    <name evidence="1" type="ORF">VRU48_15055</name>
</gene>
<dbReference type="RefSeq" id="WP_330108749.1">
    <property type="nucleotide sequence ID" value="NZ_JAZDQT010000003.1"/>
</dbReference>
<dbReference type="Proteomes" id="UP001336835">
    <property type="component" value="Unassembled WGS sequence"/>
</dbReference>
<sequence>MARFEFYISDTERATVINHILSKGTKIIPDLLYETEEYEVLRDTIGFFKYLKDKNIGFFLIDDRFTIEPLVVSRNRFFEEPKYSVYQRKGGPYIDASFYLGYADDATIPYKVSIIDYYEKFIHYDSYEEFKAPNELREYYGELVRFIKKMCQKVEIGKRKFWISKEVLKTIEL</sequence>
<evidence type="ECO:0000313" key="2">
    <source>
        <dbReference type="Proteomes" id="UP001336835"/>
    </source>
</evidence>
<protein>
    <submittedName>
        <fullName evidence="1">Uncharacterized protein</fullName>
    </submittedName>
</protein>
<proteinExistence type="predicted"/>
<reference evidence="1 2" key="1">
    <citation type="submission" date="2024-01" db="EMBL/GenBank/DDBJ databases">
        <title>Pedobacter sp. nov., isolated from fresh soil.</title>
        <authorList>
            <person name="Le N.T.T."/>
        </authorList>
    </citation>
    <scope>NUCLEOTIDE SEQUENCE [LARGE SCALE GENOMIC DNA]</scope>
    <source>
        <strain evidence="1 2">KR3-3</strain>
    </source>
</reference>
<dbReference type="EMBL" id="JAZDQT010000003">
    <property type="protein sequence ID" value="MEE1946441.1"/>
    <property type="molecule type" value="Genomic_DNA"/>
</dbReference>
<name>A0ABU7IAE5_9SPHI</name>
<evidence type="ECO:0000313" key="1">
    <source>
        <dbReference type="EMBL" id="MEE1946441.1"/>
    </source>
</evidence>
<comment type="caution">
    <text evidence="1">The sequence shown here is derived from an EMBL/GenBank/DDBJ whole genome shotgun (WGS) entry which is preliminary data.</text>
</comment>
<organism evidence="1 2">
    <name type="scientific">Pedobacter albus</name>
    <dbReference type="NCBI Taxonomy" id="3113905"/>
    <lineage>
        <taxon>Bacteria</taxon>
        <taxon>Pseudomonadati</taxon>
        <taxon>Bacteroidota</taxon>
        <taxon>Sphingobacteriia</taxon>
        <taxon>Sphingobacteriales</taxon>
        <taxon>Sphingobacteriaceae</taxon>
        <taxon>Pedobacter</taxon>
    </lineage>
</organism>
<accession>A0ABU7IAE5</accession>